<feature type="transmembrane region" description="Helical" evidence="6">
    <location>
        <begin position="256"/>
        <end position="281"/>
    </location>
</feature>
<evidence type="ECO:0000256" key="3">
    <source>
        <dbReference type="ARBA" id="ARBA00022989"/>
    </source>
</evidence>
<evidence type="ECO:0000313" key="9">
    <source>
        <dbReference type="Proteomes" id="UP000321798"/>
    </source>
</evidence>
<feature type="transmembrane region" description="Helical" evidence="6">
    <location>
        <begin position="72"/>
        <end position="90"/>
    </location>
</feature>
<feature type="region of interest" description="Disordered" evidence="5">
    <location>
        <begin position="1"/>
        <end position="28"/>
    </location>
</feature>
<dbReference type="Proteomes" id="UP000321798">
    <property type="component" value="Unassembled WGS sequence"/>
</dbReference>
<evidence type="ECO:0000256" key="4">
    <source>
        <dbReference type="ARBA" id="ARBA00023136"/>
    </source>
</evidence>
<feature type="transmembrane region" description="Helical" evidence="6">
    <location>
        <begin position="187"/>
        <end position="205"/>
    </location>
</feature>
<keyword evidence="3 6" id="KW-1133">Transmembrane helix</keyword>
<evidence type="ECO:0000256" key="2">
    <source>
        <dbReference type="ARBA" id="ARBA00022692"/>
    </source>
</evidence>
<dbReference type="Pfam" id="PF06779">
    <property type="entry name" value="MFS_4"/>
    <property type="match status" value="1"/>
</dbReference>
<feature type="transmembrane region" description="Helical" evidence="6">
    <location>
        <begin position="379"/>
        <end position="401"/>
    </location>
</feature>
<dbReference type="InterPro" id="IPR051788">
    <property type="entry name" value="MFS_Transporter"/>
</dbReference>
<feature type="transmembrane region" description="Helical" evidence="6">
    <location>
        <begin position="322"/>
        <end position="339"/>
    </location>
</feature>
<dbReference type="PANTHER" id="PTHR23514">
    <property type="entry name" value="BYPASS OF STOP CODON PROTEIN 6"/>
    <property type="match status" value="1"/>
</dbReference>
<dbReference type="OrthoDB" id="151222at2"/>
<dbReference type="Pfam" id="PF07690">
    <property type="entry name" value="MFS_1"/>
    <property type="match status" value="1"/>
</dbReference>
<feature type="transmembrane region" description="Helical" evidence="6">
    <location>
        <begin position="163"/>
        <end position="181"/>
    </location>
</feature>
<feature type="transmembrane region" description="Helical" evidence="6">
    <location>
        <begin position="38"/>
        <end position="60"/>
    </location>
</feature>
<dbReference type="InterPro" id="IPR020846">
    <property type="entry name" value="MFS_dom"/>
</dbReference>
<keyword evidence="2 6" id="KW-0812">Transmembrane</keyword>
<gene>
    <name evidence="8" type="ORF">CSO01_34890</name>
</gene>
<keyword evidence="4 6" id="KW-0472">Membrane</keyword>
<accession>A0A512PHU3</accession>
<dbReference type="GO" id="GO:0022857">
    <property type="term" value="F:transmembrane transporter activity"/>
    <property type="evidence" value="ECO:0007669"/>
    <property type="project" value="InterPro"/>
</dbReference>
<evidence type="ECO:0000256" key="6">
    <source>
        <dbReference type="SAM" id="Phobius"/>
    </source>
</evidence>
<dbReference type="EMBL" id="BKAL01000015">
    <property type="protein sequence ID" value="GEP70774.1"/>
    <property type="molecule type" value="Genomic_DNA"/>
</dbReference>
<dbReference type="InterPro" id="IPR036259">
    <property type="entry name" value="MFS_trans_sf"/>
</dbReference>
<feature type="transmembrane region" description="Helical" evidence="6">
    <location>
        <begin position="345"/>
        <end position="367"/>
    </location>
</feature>
<name>A0A512PHU3_9CELL</name>
<dbReference type="GO" id="GO:0005886">
    <property type="term" value="C:plasma membrane"/>
    <property type="evidence" value="ECO:0007669"/>
    <property type="project" value="UniProtKB-SubCell"/>
</dbReference>
<dbReference type="SUPFAM" id="SSF103473">
    <property type="entry name" value="MFS general substrate transporter"/>
    <property type="match status" value="1"/>
</dbReference>
<protein>
    <recommendedName>
        <fullName evidence="7">Major facilitator superfamily (MFS) profile domain-containing protein</fullName>
    </recommendedName>
</protein>
<organism evidence="8 9">
    <name type="scientific">Cellulomonas soli</name>
    <dbReference type="NCBI Taxonomy" id="931535"/>
    <lineage>
        <taxon>Bacteria</taxon>
        <taxon>Bacillati</taxon>
        <taxon>Actinomycetota</taxon>
        <taxon>Actinomycetes</taxon>
        <taxon>Micrococcales</taxon>
        <taxon>Cellulomonadaceae</taxon>
        <taxon>Cellulomonas</taxon>
    </lineage>
</organism>
<dbReference type="PANTHER" id="PTHR23514:SF13">
    <property type="entry name" value="INNER MEMBRANE PROTEIN YBJJ"/>
    <property type="match status" value="1"/>
</dbReference>
<reference evidence="8 9" key="1">
    <citation type="submission" date="2019-07" db="EMBL/GenBank/DDBJ databases">
        <title>Whole genome shotgun sequence of Cellulomonas soli NBRC 109434.</title>
        <authorList>
            <person name="Hosoyama A."/>
            <person name="Uohara A."/>
            <person name="Ohji S."/>
            <person name="Ichikawa N."/>
        </authorList>
    </citation>
    <scope>NUCLEOTIDE SEQUENCE [LARGE SCALE GENOMIC DNA]</scope>
    <source>
        <strain evidence="8 9">NBRC 109434</strain>
    </source>
</reference>
<evidence type="ECO:0000313" key="8">
    <source>
        <dbReference type="EMBL" id="GEP70774.1"/>
    </source>
</evidence>
<evidence type="ECO:0000256" key="5">
    <source>
        <dbReference type="SAM" id="MobiDB-lite"/>
    </source>
</evidence>
<feature type="transmembrane region" description="Helical" evidence="6">
    <location>
        <begin position="130"/>
        <end position="151"/>
    </location>
</feature>
<feature type="transmembrane region" description="Helical" evidence="6">
    <location>
        <begin position="287"/>
        <end position="310"/>
    </location>
</feature>
<feature type="domain" description="Major facilitator superfamily (MFS) profile" evidence="7">
    <location>
        <begin position="36"/>
        <end position="433"/>
    </location>
</feature>
<feature type="compositionally biased region" description="Pro residues" evidence="5">
    <location>
        <begin position="9"/>
        <end position="18"/>
    </location>
</feature>
<comment type="caution">
    <text evidence="8">The sequence shown here is derived from an EMBL/GenBank/DDBJ whole genome shotgun (WGS) entry which is preliminary data.</text>
</comment>
<sequence length="460" mass="45413">MTSTDAPLDPAPTGPNPGGPNLTGRVPTGPLDARRARIAVGAAYAAQGFGYATVVTALPALKDRQGIDDTQVSLLVLLVCLAAAGGSVLAERLATRRGSRTAVVLGLAAQAVAVLLVAVSAAPAVLVGGFAVYGVGLGMVDAAAGIQGVLVQHRLGRSVMSSFFASYTAAAIVAALAMSALAGGSSAATWALAAAGVVLAGVSIGSRGSLVAPAPDEPEVPGGDPALGDGAVGDGVLGDGAVREAAPRTPLPRRGIWVFGGVVLVAFVADSAVSTWSSIYLDDVLRASAAVVPLGYAAYQAAILATRLVGDRWVHRSGRVRVAAVAAVVGAVGFLPVALVPLPAVAIVGFALVGVGVGALVPLAFSAAGELAPDRVDEVVARVNLFNYAGAVLGAVVVGLLSDGTGLAVAFLLPFVLMAPVAGHARRFAPVAAAVPVPALTPDPEPRVGPVPVRSGELAE</sequence>
<dbReference type="InterPro" id="IPR010645">
    <property type="entry name" value="MFS_4"/>
</dbReference>
<dbReference type="RefSeq" id="WP_146954537.1">
    <property type="nucleotide sequence ID" value="NZ_BAABBJ010000012.1"/>
</dbReference>
<feature type="transmembrane region" description="Helical" evidence="6">
    <location>
        <begin position="102"/>
        <end position="124"/>
    </location>
</feature>
<dbReference type="AlphaFoldDB" id="A0A512PHU3"/>
<proteinExistence type="predicted"/>
<evidence type="ECO:0000256" key="1">
    <source>
        <dbReference type="ARBA" id="ARBA00004651"/>
    </source>
</evidence>
<keyword evidence="9" id="KW-1185">Reference proteome</keyword>
<evidence type="ECO:0000259" key="7">
    <source>
        <dbReference type="PROSITE" id="PS50850"/>
    </source>
</evidence>
<dbReference type="InterPro" id="IPR011701">
    <property type="entry name" value="MFS"/>
</dbReference>
<feature type="transmembrane region" description="Helical" evidence="6">
    <location>
        <begin position="407"/>
        <end position="425"/>
    </location>
</feature>
<dbReference type="Gene3D" id="1.20.1250.20">
    <property type="entry name" value="MFS general substrate transporter like domains"/>
    <property type="match status" value="2"/>
</dbReference>
<dbReference type="PROSITE" id="PS50850">
    <property type="entry name" value="MFS"/>
    <property type="match status" value="1"/>
</dbReference>
<comment type="subcellular location">
    <subcellularLocation>
        <location evidence="1">Cell membrane</location>
        <topology evidence="1">Multi-pass membrane protein</topology>
    </subcellularLocation>
</comment>